<gene>
    <name evidence="1" type="ORF">SAMN02745691_00515</name>
</gene>
<reference evidence="1 2" key="1">
    <citation type="submission" date="2016-11" db="EMBL/GenBank/DDBJ databases">
        <authorList>
            <person name="Jaros S."/>
            <person name="Januszkiewicz K."/>
            <person name="Wedrychowicz H."/>
        </authorList>
    </citation>
    <scope>NUCLEOTIDE SEQUENCE [LARGE SCALE GENOMIC DNA]</scope>
    <source>
        <strain evidence="1 2">DSM 15970</strain>
    </source>
</reference>
<dbReference type="Pfam" id="PF22263">
    <property type="entry name" value="DUF6951"/>
    <property type="match status" value="1"/>
</dbReference>
<dbReference type="AlphaFoldDB" id="A0A1M6CA81"/>
<sequence>MTKVKVDPGICGLKTVIEATSMEDDMEVQLKVVSACESVRNMMQELGDTFDTYDICLKKPGTGPFFAYASEKFPGHCGCPTIAGIIKCAEVECNLALPKDTEIKFE</sequence>
<accession>A0A1M6CA81</accession>
<dbReference type="STRING" id="1122934.SAMN02745691_00515"/>
<proteinExistence type="predicted"/>
<dbReference type="Proteomes" id="UP000184342">
    <property type="component" value="Unassembled WGS sequence"/>
</dbReference>
<protein>
    <submittedName>
        <fullName evidence="1">Uncharacterized protein</fullName>
    </submittedName>
</protein>
<dbReference type="RefSeq" id="WP_073992803.1">
    <property type="nucleotide sequence ID" value="NZ_FQYT01000004.1"/>
</dbReference>
<dbReference type="InterPro" id="IPR054227">
    <property type="entry name" value="DUF6951"/>
</dbReference>
<organism evidence="1 2">
    <name type="scientific">Parasporobacterium paucivorans DSM 15970</name>
    <dbReference type="NCBI Taxonomy" id="1122934"/>
    <lineage>
        <taxon>Bacteria</taxon>
        <taxon>Bacillati</taxon>
        <taxon>Bacillota</taxon>
        <taxon>Clostridia</taxon>
        <taxon>Lachnospirales</taxon>
        <taxon>Lachnospiraceae</taxon>
        <taxon>Parasporobacterium</taxon>
    </lineage>
</organism>
<name>A0A1M6CA81_9FIRM</name>
<evidence type="ECO:0000313" key="1">
    <source>
        <dbReference type="EMBL" id="SHI57919.1"/>
    </source>
</evidence>
<evidence type="ECO:0000313" key="2">
    <source>
        <dbReference type="Proteomes" id="UP000184342"/>
    </source>
</evidence>
<dbReference type="EMBL" id="FQYT01000004">
    <property type="protein sequence ID" value="SHI57919.1"/>
    <property type="molecule type" value="Genomic_DNA"/>
</dbReference>
<keyword evidence="2" id="KW-1185">Reference proteome</keyword>
<dbReference type="OrthoDB" id="1807880at2"/>